<dbReference type="PANTHER" id="PTHR37478">
    <property type="match status" value="1"/>
</dbReference>
<dbReference type="AlphaFoldDB" id="X0YCC0"/>
<reference evidence="2" key="1">
    <citation type="journal article" date="2014" name="Front. Microbiol.">
        <title>High frequency of phylogenetically diverse reductive dehalogenase-homologous genes in deep subseafloor sedimentary metagenomes.</title>
        <authorList>
            <person name="Kawai M."/>
            <person name="Futagami T."/>
            <person name="Toyoda A."/>
            <person name="Takaki Y."/>
            <person name="Nishi S."/>
            <person name="Hori S."/>
            <person name="Arai W."/>
            <person name="Tsubouchi T."/>
            <person name="Morono Y."/>
            <person name="Uchiyama I."/>
            <person name="Ito T."/>
            <person name="Fujiyama A."/>
            <person name="Inagaki F."/>
            <person name="Takami H."/>
        </authorList>
    </citation>
    <scope>NUCLEOTIDE SEQUENCE</scope>
    <source>
        <strain evidence="2">Expedition CK06-06</strain>
    </source>
</reference>
<evidence type="ECO:0000256" key="1">
    <source>
        <dbReference type="ARBA" id="ARBA00009350"/>
    </source>
</evidence>
<dbReference type="EMBL" id="BARS01040318">
    <property type="protein sequence ID" value="GAG34461.1"/>
    <property type="molecule type" value="Genomic_DNA"/>
</dbReference>
<sequence>MPLSNYFKPRGIPLAALEEVVLTVDEFEALRLADLQGLYQAQAAEKMDVSRQTFG</sequence>
<dbReference type="Pfam" id="PF02001">
    <property type="entry name" value="DUF134"/>
    <property type="match status" value="1"/>
</dbReference>
<gene>
    <name evidence="2" type="ORF">S01H1_61487</name>
</gene>
<organism evidence="2">
    <name type="scientific">marine sediment metagenome</name>
    <dbReference type="NCBI Taxonomy" id="412755"/>
    <lineage>
        <taxon>unclassified sequences</taxon>
        <taxon>metagenomes</taxon>
        <taxon>ecological metagenomes</taxon>
    </lineage>
</organism>
<dbReference type="InterPro" id="IPR002852">
    <property type="entry name" value="UPF0251"/>
</dbReference>
<name>X0YCC0_9ZZZZ</name>
<accession>X0YCC0</accession>
<feature type="non-terminal residue" evidence="2">
    <location>
        <position position="55"/>
    </location>
</feature>
<evidence type="ECO:0000313" key="2">
    <source>
        <dbReference type="EMBL" id="GAG34461.1"/>
    </source>
</evidence>
<comment type="caution">
    <text evidence="2">The sequence shown here is derived from an EMBL/GenBank/DDBJ whole genome shotgun (WGS) entry which is preliminary data.</text>
</comment>
<comment type="similarity">
    <text evidence="1">Belongs to the UPF0251 family.</text>
</comment>
<proteinExistence type="inferred from homology"/>
<dbReference type="PANTHER" id="PTHR37478:SF2">
    <property type="entry name" value="UPF0251 PROTEIN TK0562"/>
    <property type="match status" value="1"/>
</dbReference>
<protein>
    <submittedName>
        <fullName evidence="2">Uncharacterized protein</fullName>
    </submittedName>
</protein>